<dbReference type="GO" id="GO:0042597">
    <property type="term" value="C:periplasmic space"/>
    <property type="evidence" value="ECO:0007669"/>
    <property type="project" value="UniProtKB-ARBA"/>
</dbReference>
<keyword evidence="4" id="KW-0472">Membrane</keyword>
<keyword evidence="3" id="KW-0732">Signal</keyword>
<comment type="similarity">
    <text evidence="1">Belongs to the bacterial solute-binding protein 5 family.</text>
</comment>
<gene>
    <name evidence="6" type="ORF">UR64_C0008G0012</name>
</gene>
<evidence type="ECO:0000256" key="4">
    <source>
        <dbReference type="SAM" id="Phobius"/>
    </source>
</evidence>
<keyword evidence="4" id="KW-0812">Transmembrane</keyword>
<dbReference type="PIRSF" id="PIRSF002741">
    <property type="entry name" value="MppA"/>
    <property type="match status" value="1"/>
</dbReference>
<dbReference type="PANTHER" id="PTHR30290:SF9">
    <property type="entry name" value="OLIGOPEPTIDE-BINDING PROTEIN APPA"/>
    <property type="match status" value="1"/>
</dbReference>
<dbReference type="EMBL" id="LBPY01000008">
    <property type="protein sequence ID" value="KKP66374.1"/>
    <property type="molecule type" value="Genomic_DNA"/>
</dbReference>
<dbReference type="SUPFAM" id="SSF53850">
    <property type="entry name" value="Periplasmic binding protein-like II"/>
    <property type="match status" value="1"/>
</dbReference>
<proteinExistence type="inferred from homology"/>
<sequence>MHKFLSFIKEFRIPKKQNLRDALVSFSKKEFYIFTVALIVAFVSMLIILNNLNNKFLVDVPMKGGSITEGIIGMPTLVNPVLALSDADKDLVSLVYSGLVRRSPDGTYILDLAESYTISPDGLTYTFIIKKDARFHDGKPVTADDVVFTIDKIKDPTIKSPRTGWNGVTVEKKDDRTVIFTLNKTYISFLDNMTIGILPMHIWKEKESQFSISPFNIKAIGSGPYKIKSVIKNKDGIPEEYILKSFSDFALDVPNIKTLHIKSFSNEKDLIEAISNGSIDQAGGISPINAIALDKNSHVIYTTSTPRIFGLFYNSTNNKIFTDPNVVMAFNYALNRKEIIEQVLYGYGTIAENPIPETILKNDGAINIDSDSINKANELLNKSGWILGDDGFRTKGGITTIDKTKKVGKKTITEKVKVNNGQLVTLEFSLTTLDTPEFKQSTEIIKNQLKAIGVRVNTEKVYEIGPLNKIIQNREYEALFFGQRINHESDLFLFWHSSQKKDPGLNISMYSNSKVDKILEDAQKTIATEDRITKYKIFIEEFNKDLPALLIYSPKYLYATTKNLNNININTLINPSDRFASVYTWYANTDHVWKIFTK</sequence>
<feature type="domain" description="Solute-binding protein family 5" evidence="5">
    <location>
        <begin position="108"/>
        <end position="496"/>
    </location>
</feature>
<evidence type="ECO:0000313" key="7">
    <source>
        <dbReference type="Proteomes" id="UP000034952"/>
    </source>
</evidence>
<comment type="caution">
    <text evidence="6">The sequence shown here is derived from an EMBL/GenBank/DDBJ whole genome shotgun (WGS) entry which is preliminary data.</text>
</comment>
<dbReference type="GO" id="GO:1904680">
    <property type="term" value="F:peptide transmembrane transporter activity"/>
    <property type="evidence" value="ECO:0007669"/>
    <property type="project" value="TreeGrafter"/>
</dbReference>
<name>A0A0G0BAJ2_9BACT</name>
<dbReference type="InterPro" id="IPR000914">
    <property type="entry name" value="SBP_5_dom"/>
</dbReference>
<evidence type="ECO:0000256" key="3">
    <source>
        <dbReference type="ARBA" id="ARBA00022729"/>
    </source>
</evidence>
<evidence type="ECO:0000313" key="6">
    <source>
        <dbReference type="EMBL" id="KKP66374.1"/>
    </source>
</evidence>
<dbReference type="GO" id="GO:0015833">
    <property type="term" value="P:peptide transport"/>
    <property type="evidence" value="ECO:0007669"/>
    <property type="project" value="TreeGrafter"/>
</dbReference>
<evidence type="ECO:0000259" key="5">
    <source>
        <dbReference type="Pfam" id="PF00496"/>
    </source>
</evidence>
<dbReference type="Pfam" id="PF00496">
    <property type="entry name" value="SBP_bac_5"/>
    <property type="match status" value="1"/>
</dbReference>
<keyword evidence="2" id="KW-0813">Transport</keyword>
<evidence type="ECO:0000256" key="2">
    <source>
        <dbReference type="ARBA" id="ARBA00022448"/>
    </source>
</evidence>
<protein>
    <submittedName>
        <fullName evidence="6">Extracellular solute-binding protein family 5</fullName>
    </submittedName>
</protein>
<dbReference type="Gene3D" id="3.10.105.10">
    <property type="entry name" value="Dipeptide-binding Protein, Domain 3"/>
    <property type="match status" value="1"/>
</dbReference>
<organism evidence="6 7">
    <name type="scientific">Candidatus Nomurabacteria bacterium GW2011_GWE1_35_16</name>
    <dbReference type="NCBI Taxonomy" id="1618761"/>
    <lineage>
        <taxon>Bacteria</taxon>
        <taxon>Candidatus Nomuraibacteriota</taxon>
    </lineage>
</organism>
<evidence type="ECO:0000256" key="1">
    <source>
        <dbReference type="ARBA" id="ARBA00005695"/>
    </source>
</evidence>
<feature type="transmembrane region" description="Helical" evidence="4">
    <location>
        <begin position="31"/>
        <end position="49"/>
    </location>
</feature>
<dbReference type="InterPro" id="IPR039424">
    <property type="entry name" value="SBP_5"/>
</dbReference>
<accession>A0A0G0BAJ2</accession>
<dbReference type="GO" id="GO:0043190">
    <property type="term" value="C:ATP-binding cassette (ABC) transporter complex"/>
    <property type="evidence" value="ECO:0007669"/>
    <property type="project" value="InterPro"/>
</dbReference>
<dbReference type="Gene3D" id="3.90.76.10">
    <property type="entry name" value="Dipeptide-binding Protein, Domain 1"/>
    <property type="match status" value="1"/>
</dbReference>
<reference evidence="6 7" key="1">
    <citation type="journal article" date="2015" name="Nature">
        <title>rRNA introns, odd ribosomes, and small enigmatic genomes across a large radiation of phyla.</title>
        <authorList>
            <person name="Brown C.T."/>
            <person name="Hug L.A."/>
            <person name="Thomas B.C."/>
            <person name="Sharon I."/>
            <person name="Castelle C.J."/>
            <person name="Singh A."/>
            <person name="Wilkins M.J."/>
            <person name="Williams K.H."/>
            <person name="Banfield J.F."/>
        </authorList>
    </citation>
    <scope>NUCLEOTIDE SEQUENCE [LARGE SCALE GENOMIC DNA]</scope>
</reference>
<dbReference type="AlphaFoldDB" id="A0A0G0BAJ2"/>
<keyword evidence="4" id="KW-1133">Transmembrane helix</keyword>
<dbReference type="InterPro" id="IPR030678">
    <property type="entry name" value="Peptide/Ni-bd"/>
</dbReference>
<dbReference type="Gene3D" id="3.40.190.10">
    <property type="entry name" value="Periplasmic binding protein-like II"/>
    <property type="match status" value="1"/>
</dbReference>
<dbReference type="PANTHER" id="PTHR30290">
    <property type="entry name" value="PERIPLASMIC BINDING COMPONENT OF ABC TRANSPORTER"/>
    <property type="match status" value="1"/>
</dbReference>
<dbReference type="Proteomes" id="UP000034952">
    <property type="component" value="Unassembled WGS sequence"/>
</dbReference>